<dbReference type="KEGG" id="lsf:I8J32_014620"/>
<dbReference type="EMBL" id="CP071518">
    <property type="protein sequence ID" value="QSX77941.1"/>
    <property type="molecule type" value="Genomic_DNA"/>
</dbReference>
<sequence>MTEQPPSPGFPSTLSRLPARPADPSLNTPASSTPSTAPASNADAAVTGDRLQAALALLEAIIADRGVLDALPADERTRLLQAVALVHHPEPRARRRKSKDEARERALEKARATEALLDQTGIRTLRRKPVFSTPNYFPPQAPGLHDPHNRASDPVSHNESPELLHCYVCKQKYTRIHHFYDQLCPSCAELNFFKRTETTDLRGRVALLTGGRVKIGYQAGLKLLRAGATLIVTTRFPRDSAARYAAEPDFGDWGHRLEVFGLDLRHTPSVEAFCTQLLATRDRLDFIINNACQTVRRPPAFYAHMIAGETAALHAMPAHVRQLIGQYEGLRSADLVADASATALAGRHDVAGVAGLTRAAELSQVPLLADELLGQTHLFPEGRLDQDLQQVDLRGRNSWRLQMDEVPSVELLETQLVNAVAPFIINARLKPLMLRTPEGEQPTRDKHIVNVSAVEGQFYRNFKTTKHPHTNMAKAALNMMTRTAAADYHGDRIHMNSVDTGWVTDEDPAEIAARKIIEERFHPPLDIVDGAARIVDPIIHGMNTGEHVWGQFLKDYAPTDW</sequence>
<feature type="compositionally biased region" description="Low complexity" evidence="1">
    <location>
        <begin position="24"/>
        <end position="43"/>
    </location>
</feature>
<dbReference type="InterPro" id="IPR036291">
    <property type="entry name" value="NAD(P)-bd_dom_sf"/>
</dbReference>
<dbReference type="PANTHER" id="PTHR43544">
    <property type="entry name" value="SHORT-CHAIN DEHYDROGENASE/REDUCTASE"/>
    <property type="match status" value="1"/>
</dbReference>
<gene>
    <name evidence="2" type="ORF">I8J32_014620</name>
</gene>
<dbReference type="Proteomes" id="UP000639274">
    <property type="component" value="Chromosome"/>
</dbReference>
<evidence type="ECO:0000313" key="3">
    <source>
        <dbReference type="Proteomes" id="UP000639274"/>
    </source>
</evidence>
<reference evidence="2 3" key="1">
    <citation type="submission" date="2021-03" db="EMBL/GenBank/DDBJ databases">
        <title>Lysobacter sp. nov. isolated from soil of gangwondo yeongwol, south Korea.</title>
        <authorList>
            <person name="Kim K.R."/>
            <person name="Kim K.H."/>
            <person name="Jeon C.O."/>
        </authorList>
    </citation>
    <scope>NUCLEOTIDE SEQUENCE [LARGE SCALE GENOMIC DNA]</scope>
    <source>
        <strain evidence="2 3">R19</strain>
    </source>
</reference>
<dbReference type="Pfam" id="PF00106">
    <property type="entry name" value="adh_short"/>
    <property type="match status" value="1"/>
</dbReference>
<evidence type="ECO:0000256" key="1">
    <source>
        <dbReference type="SAM" id="MobiDB-lite"/>
    </source>
</evidence>
<dbReference type="PANTHER" id="PTHR43544:SF2">
    <property type="entry name" value="OXIDOREDUCTASE"/>
    <property type="match status" value="1"/>
</dbReference>
<dbReference type="GO" id="GO:0016491">
    <property type="term" value="F:oxidoreductase activity"/>
    <property type="evidence" value="ECO:0007669"/>
    <property type="project" value="TreeGrafter"/>
</dbReference>
<dbReference type="GO" id="GO:0005737">
    <property type="term" value="C:cytoplasm"/>
    <property type="evidence" value="ECO:0007669"/>
    <property type="project" value="TreeGrafter"/>
</dbReference>
<proteinExistence type="predicted"/>
<feature type="region of interest" description="Disordered" evidence="1">
    <location>
        <begin position="1"/>
        <end position="43"/>
    </location>
</feature>
<dbReference type="AlphaFoldDB" id="A0A974Y4N4"/>
<protein>
    <submittedName>
        <fullName evidence="2">SDR family oxidoreductase</fullName>
    </submittedName>
</protein>
<dbReference type="SUPFAM" id="SSF51735">
    <property type="entry name" value="NAD(P)-binding Rossmann-fold domains"/>
    <property type="match status" value="1"/>
</dbReference>
<evidence type="ECO:0000313" key="2">
    <source>
        <dbReference type="EMBL" id="QSX77941.1"/>
    </source>
</evidence>
<dbReference type="InterPro" id="IPR051468">
    <property type="entry name" value="Fungal_SecMetab_SDRs"/>
</dbReference>
<dbReference type="Gene3D" id="3.40.50.720">
    <property type="entry name" value="NAD(P)-binding Rossmann-like Domain"/>
    <property type="match status" value="2"/>
</dbReference>
<name>A0A974Y4N4_9GAMM</name>
<accession>A0A974Y4N4</accession>
<organism evidence="2 3">
    <name type="scientific">Agrilutibacter solisilvae</name>
    <dbReference type="NCBI Taxonomy" id="2763317"/>
    <lineage>
        <taxon>Bacteria</taxon>
        <taxon>Pseudomonadati</taxon>
        <taxon>Pseudomonadota</taxon>
        <taxon>Gammaproteobacteria</taxon>
        <taxon>Lysobacterales</taxon>
        <taxon>Lysobacteraceae</taxon>
        <taxon>Agrilutibacter</taxon>
    </lineage>
</organism>
<dbReference type="InterPro" id="IPR002347">
    <property type="entry name" value="SDR_fam"/>
</dbReference>
<keyword evidence="3" id="KW-1185">Reference proteome</keyword>
<dbReference type="Pfam" id="PF13561">
    <property type="entry name" value="adh_short_C2"/>
    <property type="match status" value="1"/>
</dbReference>